<feature type="chain" id="PRO_5038573028" evidence="2">
    <location>
        <begin position="31"/>
        <end position="368"/>
    </location>
</feature>
<dbReference type="PANTHER" id="PTHR30344:SF1">
    <property type="entry name" value="6-PHOSPHOGLUCONOLACTONASE"/>
    <property type="match status" value="1"/>
</dbReference>
<evidence type="ECO:0000256" key="1">
    <source>
        <dbReference type="ARBA" id="ARBA00005564"/>
    </source>
</evidence>
<dbReference type="InterPro" id="IPR019405">
    <property type="entry name" value="Lactonase_7-beta_prop"/>
</dbReference>
<comment type="similarity">
    <text evidence="1">Belongs to the cycloisomerase 2 family.</text>
</comment>
<keyword evidence="2" id="KW-0732">Signal</keyword>
<evidence type="ECO:0000256" key="2">
    <source>
        <dbReference type="SAM" id="SignalP"/>
    </source>
</evidence>
<name>U5WA53_9ACTN</name>
<dbReference type="PATRIC" id="fig|1246995.3.peg.6685"/>
<protein>
    <submittedName>
        <fullName evidence="3">Uncharacterized protein</fullName>
    </submittedName>
</protein>
<dbReference type="STRING" id="1246995.AFR_33035"/>
<evidence type="ECO:0000313" key="4">
    <source>
        <dbReference type="Proteomes" id="UP000017746"/>
    </source>
</evidence>
<dbReference type="InterPro" id="IPR006311">
    <property type="entry name" value="TAT_signal"/>
</dbReference>
<dbReference type="InterPro" id="IPR015943">
    <property type="entry name" value="WD40/YVTN_repeat-like_dom_sf"/>
</dbReference>
<gene>
    <name evidence="3" type="ORF">AFR_33035</name>
</gene>
<dbReference type="PANTHER" id="PTHR30344">
    <property type="entry name" value="6-PHOSPHOGLUCONOLACTONASE-RELATED"/>
    <property type="match status" value="1"/>
</dbReference>
<feature type="signal peptide" evidence="2">
    <location>
        <begin position="1"/>
        <end position="30"/>
    </location>
</feature>
<organism evidence="3 4">
    <name type="scientific">Actinoplanes friuliensis DSM 7358</name>
    <dbReference type="NCBI Taxonomy" id="1246995"/>
    <lineage>
        <taxon>Bacteria</taxon>
        <taxon>Bacillati</taxon>
        <taxon>Actinomycetota</taxon>
        <taxon>Actinomycetes</taxon>
        <taxon>Micromonosporales</taxon>
        <taxon>Micromonosporaceae</taxon>
        <taxon>Actinoplanes</taxon>
    </lineage>
</organism>
<dbReference type="Pfam" id="PF10282">
    <property type="entry name" value="Lactonase"/>
    <property type="match status" value="1"/>
</dbReference>
<dbReference type="InterPro" id="IPR011048">
    <property type="entry name" value="Haem_d1_sf"/>
</dbReference>
<dbReference type="OrthoDB" id="9790815at2"/>
<dbReference type="GO" id="GO:0005829">
    <property type="term" value="C:cytosol"/>
    <property type="evidence" value="ECO:0007669"/>
    <property type="project" value="TreeGrafter"/>
</dbReference>
<reference evidence="3 4" key="1">
    <citation type="journal article" date="2014" name="J. Biotechnol.">
        <title>Complete genome sequence of the actinobacterium Actinoplanes friuliensis HAG 010964, producer of the lipopeptide antibiotic friulimycin.</title>
        <authorList>
            <person name="Ruckert C."/>
            <person name="Szczepanowski R."/>
            <person name="Albersmeier A."/>
            <person name="Goesmann A."/>
            <person name="Fischer N."/>
            <person name="Steinkamper A."/>
            <person name="Puhler A."/>
            <person name="Biener R."/>
            <person name="Schwartz D."/>
            <person name="Kalinowski J."/>
        </authorList>
    </citation>
    <scope>NUCLEOTIDE SEQUENCE [LARGE SCALE GENOMIC DNA]</scope>
    <source>
        <strain evidence="3 4">DSM 7358</strain>
    </source>
</reference>
<sequence length="368" mass="37069">MDGSRTTRRGLLKLSGAAAFTAAAGGTALAALPASADDAVPFHLGTYTSAGGPGIQAGHLDAETGTPVAEASTAAVTEASWLATGPVSDILYAISEQNAGTVNTLAPGLELLGTTPTGNGPAHLAVHPEGRFLFVSLYGGGAVVTHPINPDGTVAAASDTRRQGINGRQSHAHQVVIDPTGAYVLAVDLGVDTVFTYTLDSAAGTLDEVARTVLAPGSGPRHLAFHPGGAFAYVAGELDSTVTVCAWEDGVLKPGQVIEAAPDTGVTNYPGEIVVSADGRFVYLSNRGTNTVGVFATSDEGATLTRVAAPSCGGDWPRHLALDPAGERLYVANQRSGTVTWLPIDTTTGVPGAVAGSFPAPGAAQILI</sequence>
<dbReference type="eggNOG" id="COG2706">
    <property type="taxonomic scope" value="Bacteria"/>
</dbReference>
<dbReference type="EMBL" id="CP006272">
    <property type="protein sequence ID" value="AGZ44865.1"/>
    <property type="molecule type" value="Genomic_DNA"/>
</dbReference>
<proteinExistence type="inferred from homology"/>
<dbReference type="GO" id="GO:0017057">
    <property type="term" value="F:6-phosphogluconolactonase activity"/>
    <property type="evidence" value="ECO:0007669"/>
    <property type="project" value="TreeGrafter"/>
</dbReference>
<dbReference type="Proteomes" id="UP000017746">
    <property type="component" value="Chromosome"/>
</dbReference>
<dbReference type="HOGENOM" id="CLU_038716_3_0_11"/>
<dbReference type="RefSeq" id="WP_023561202.1">
    <property type="nucleotide sequence ID" value="NC_022657.1"/>
</dbReference>
<dbReference type="Gene3D" id="2.130.10.10">
    <property type="entry name" value="YVTN repeat-like/Quinoprotein amine dehydrogenase"/>
    <property type="match status" value="1"/>
</dbReference>
<dbReference type="KEGG" id="afs:AFR_33035"/>
<dbReference type="AlphaFoldDB" id="U5WA53"/>
<keyword evidence="4" id="KW-1185">Reference proteome</keyword>
<dbReference type="SUPFAM" id="SSF51004">
    <property type="entry name" value="C-terminal (heme d1) domain of cytochrome cd1-nitrite reductase"/>
    <property type="match status" value="1"/>
</dbReference>
<dbReference type="InterPro" id="IPR050282">
    <property type="entry name" value="Cycloisomerase_2"/>
</dbReference>
<accession>U5WA53</accession>
<dbReference type="PROSITE" id="PS51318">
    <property type="entry name" value="TAT"/>
    <property type="match status" value="1"/>
</dbReference>
<evidence type="ECO:0000313" key="3">
    <source>
        <dbReference type="EMBL" id="AGZ44865.1"/>
    </source>
</evidence>